<evidence type="ECO:0000313" key="2">
    <source>
        <dbReference type="EMBL" id="KAJ0227733.1"/>
    </source>
</evidence>
<proteinExistence type="predicted"/>
<reference evidence="2 3" key="1">
    <citation type="journal article" date="2017" name="Nat. Commun.">
        <title>Genome assembly with in vitro proximity ligation data and whole-genome triplication in lettuce.</title>
        <authorList>
            <person name="Reyes-Chin-Wo S."/>
            <person name="Wang Z."/>
            <person name="Yang X."/>
            <person name="Kozik A."/>
            <person name="Arikit S."/>
            <person name="Song C."/>
            <person name="Xia L."/>
            <person name="Froenicke L."/>
            <person name="Lavelle D.O."/>
            <person name="Truco M.J."/>
            <person name="Xia R."/>
            <person name="Zhu S."/>
            <person name="Xu C."/>
            <person name="Xu H."/>
            <person name="Xu X."/>
            <person name="Cox K."/>
            <person name="Korf I."/>
            <person name="Meyers B.C."/>
            <person name="Michelmore R.W."/>
        </authorList>
    </citation>
    <scope>NUCLEOTIDE SEQUENCE [LARGE SCALE GENOMIC DNA]</scope>
    <source>
        <strain evidence="3">cv. Salinas</strain>
        <tissue evidence="2">Seedlings</tissue>
    </source>
</reference>
<dbReference type="AlphaFoldDB" id="A0A9R1WQ82"/>
<comment type="caution">
    <text evidence="2">The sequence shown here is derived from an EMBL/GenBank/DDBJ whole genome shotgun (WGS) entry which is preliminary data.</text>
</comment>
<feature type="compositionally biased region" description="Polar residues" evidence="1">
    <location>
        <begin position="7"/>
        <end position="19"/>
    </location>
</feature>
<evidence type="ECO:0000313" key="3">
    <source>
        <dbReference type="Proteomes" id="UP000235145"/>
    </source>
</evidence>
<evidence type="ECO:0000256" key="1">
    <source>
        <dbReference type="SAM" id="MobiDB-lite"/>
    </source>
</evidence>
<organism evidence="2 3">
    <name type="scientific">Lactuca sativa</name>
    <name type="common">Garden lettuce</name>
    <dbReference type="NCBI Taxonomy" id="4236"/>
    <lineage>
        <taxon>Eukaryota</taxon>
        <taxon>Viridiplantae</taxon>
        <taxon>Streptophyta</taxon>
        <taxon>Embryophyta</taxon>
        <taxon>Tracheophyta</taxon>
        <taxon>Spermatophyta</taxon>
        <taxon>Magnoliopsida</taxon>
        <taxon>eudicotyledons</taxon>
        <taxon>Gunneridae</taxon>
        <taxon>Pentapetalae</taxon>
        <taxon>asterids</taxon>
        <taxon>campanulids</taxon>
        <taxon>Asterales</taxon>
        <taxon>Asteraceae</taxon>
        <taxon>Cichorioideae</taxon>
        <taxon>Cichorieae</taxon>
        <taxon>Lactucinae</taxon>
        <taxon>Lactuca</taxon>
    </lineage>
</organism>
<dbReference type="Proteomes" id="UP000235145">
    <property type="component" value="Unassembled WGS sequence"/>
</dbReference>
<accession>A0A9R1WQ82</accession>
<dbReference type="EMBL" id="NBSK02000001">
    <property type="protein sequence ID" value="KAJ0227733.1"/>
    <property type="molecule type" value="Genomic_DNA"/>
</dbReference>
<name>A0A9R1WQ82_LACSA</name>
<feature type="region of interest" description="Disordered" evidence="1">
    <location>
        <begin position="1"/>
        <end position="22"/>
    </location>
</feature>
<keyword evidence="3" id="KW-1185">Reference proteome</keyword>
<protein>
    <submittedName>
        <fullName evidence="2">Uncharacterized protein</fullName>
    </submittedName>
</protein>
<gene>
    <name evidence="2" type="ORF">LSAT_V11C100028740</name>
</gene>
<sequence length="84" mass="9714">MNFHLGNFQTKKTSQTPASSRKRWSHQVLTLFLVMIRRPNPKYANNAIVVDVVTEPVTYNQACVKEERVSSMGEEYEALKRNQT</sequence>